<protein>
    <submittedName>
        <fullName evidence="8">Integrase</fullName>
    </submittedName>
</protein>
<organism evidence="8 9">
    <name type="scientific">Sulfurirhabdus autotrophica</name>
    <dbReference type="NCBI Taxonomy" id="1706046"/>
    <lineage>
        <taxon>Bacteria</taxon>
        <taxon>Pseudomonadati</taxon>
        <taxon>Pseudomonadota</taxon>
        <taxon>Betaproteobacteria</taxon>
        <taxon>Nitrosomonadales</taxon>
        <taxon>Sulfuricellaceae</taxon>
        <taxon>Sulfurirhabdus</taxon>
    </lineage>
</organism>
<dbReference type="Gene3D" id="1.10.150.130">
    <property type="match status" value="1"/>
</dbReference>
<dbReference type="RefSeq" id="WP_124946588.1">
    <property type="nucleotide sequence ID" value="NZ_BHVT01000037.1"/>
</dbReference>
<dbReference type="GO" id="GO:0006310">
    <property type="term" value="P:DNA recombination"/>
    <property type="evidence" value="ECO:0007669"/>
    <property type="project" value="UniProtKB-KW"/>
</dbReference>
<evidence type="ECO:0000259" key="6">
    <source>
        <dbReference type="PROSITE" id="PS51898"/>
    </source>
</evidence>
<dbReference type="Gene3D" id="1.10.443.10">
    <property type="entry name" value="Intergrase catalytic core"/>
    <property type="match status" value="1"/>
</dbReference>
<dbReference type="InterPro" id="IPR053876">
    <property type="entry name" value="Phage_int_M"/>
</dbReference>
<dbReference type="GO" id="GO:0015074">
    <property type="term" value="P:DNA integration"/>
    <property type="evidence" value="ECO:0007669"/>
    <property type="project" value="UniProtKB-KW"/>
</dbReference>
<keyword evidence="4" id="KW-0233">DNA recombination</keyword>
<dbReference type="InterPro" id="IPR002104">
    <property type="entry name" value="Integrase_catalytic"/>
</dbReference>
<evidence type="ECO:0000256" key="1">
    <source>
        <dbReference type="ARBA" id="ARBA00008857"/>
    </source>
</evidence>
<dbReference type="InterPro" id="IPR011010">
    <property type="entry name" value="DNA_brk_join_enz"/>
</dbReference>
<dbReference type="OrthoDB" id="9775880at2"/>
<proteinExistence type="inferred from homology"/>
<evidence type="ECO:0000256" key="4">
    <source>
        <dbReference type="ARBA" id="ARBA00023172"/>
    </source>
</evidence>
<dbReference type="PROSITE" id="PS51900">
    <property type="entry name" value="CB"/>
    <property type="match status" value="1"/>
</dbReference>
<name>A0A4R3Y4Y8_9PROT</name>
<evidence type="ECO:0000313" key="8">
    <source>
        <dbReference type="EMBL" id="TCV85868.1"/>
    </source>
</evidence>
<dbReference type="Pfam" id="PF13356">
    <property type="entry name" value="Arm-DNA-bind_3"/>
    <property type="match status" value="1"/>
</dbReference>
<keyword evidence="3 5" id="KW-0238">DNA-binding</keyword>
<dbReference type="InterPro" id="IPR044068">
    <property type="entry name" value="CB"/>
</dbReference>
<dbReference type="PANTHER" id="PTHR30629:SF2">
    <property type="entry name" value="PROPHAGE INTEGRASE INTS-RELATED"/>
    <property type="match status" value="1"/>
</dbReference>
<accession>A0A4R3Y4Y8</accession>
<sequence length="401" mass="45064">MPLTDIATRKAKPRASQYKLGAGNSLYLLVHPNGSKYWRMKYRFNGKEKTLSFGQYPEISLDKARELAADAKKSIKASIDPMAKSTHSTFESVANEWHDSKALPGTNAKATKWAPVTAGKIKAMLENHLYPHIGKRPIAEIDSDELLTTLQKIESDGKHETANRALQVCGQIFRYAVRKKKTSSDLSVLIRGDLIQTKEKNHAAIKDPKKLGELLRKLENYQGYSTKCALKLIAMLFVRPGELRHAEWAEFDLDASEWRIPDHKMKMKTMHLVPLSTQAVTIIRELQALTGDSNYLFPAISNNDKPMSENTLNNALRRLGYDTQADICAHGFRGTASTILHEQGWPHEAIERQLAHIEGNKVSKAYNHSQHLPKRKEMMQAWSDYLEGLAAGGEVVNIRAA</sequence>
<gene>
    <name evidence="8" type="ORF">EDC63_10876</name>
</gene>
<feature type="domain" description="Core-binding (CB)" evidence="7">
    <location>
        <begin position="88"/>
        <end position="177"/>
    </location>
</feature>
<dbReference type="InterPro" id="IPR010998">
    <property type="entry name" value="Integrase_recombinase_N"/>
</dbReference>
<evidence type="ECO:0000313" key="9">
    <source>
        <dbReference type="Proteomes" id="UP000295367"/>
    </source>
</evidence>
<evidence type="ECO:0000256" key="3">
    <source>
        <dbReference type="ARBA" id="ARBA00023125"/>
    </source>
</evidence>
<dbReference type="Pfam" id="PF00589">
    <property type="entry name" value="Phage_integrase"/>
    <property type="match status" value="1"/>
</dbReference>
<evidence type="ECO:0000259" key="7">
    <source>
        <dbReference type="PROSITE" id="PS51900"/>
    </source>
</evidence>
<dbReference type="AlphaFoldDB" id="A0A4R3Y4Y8"/>
<dbReference type="Gene3D" id="3.30.160.390">
    <property type="entry name" value="Integrase, DNA-binding domain"/>
    <property type="match status" value="1"/>
</dbReference>
<dbReference type="GO" id="GO:0003677">
    <property type="term" value="F:DNA binding"/>
    <property type="evidence" value="ECO:0007669"/>
    <property type="project" value="UniProtKB-UniRule"/>
</dbReference>
<dbReference type="InterPro" id="IPR050808">
    <property type="entry name" value="Phage_Integrase"/>
</dbReference>
<feature type="domain" description="Tyr recombinase" evidence="6">
    <location>
        <begin position="199"/>
        <end position="379"/>
    </location>
</feature>
<dbReference type="SUPFAM" id="SSF56349">
    <property type="entry name" value="DNA breaking-rejoining enzymes"/>
    <property type="match status" value="1"/>
</dbReference>
<dbReference type="InterPro" id="IPR025166">
    <property type="entry name" value="Integrase_DNA_bind_dom"/>
</dbReference>
<reference evidence="8 9" key="1">
    <citation type="submission" date="2019-03" db="EMBL/GenBank/DDBJ databases">
        <title>Genomic Encyclopedia of Type Strains, Phase IV (KMG-IV): sequencing the most valuable type-strain genomes for metagenomic binning, comparative biology and taxonomic classification.</title>
        <authorList>
            <person name="Goeker M."/>
        </authorList>
    </citation>
    <scope>NUCLEOTIDE SEQUENCE [LARGE SCALE GENOMIC DNA]</scope>
    <source>
        <strain evidence="8 9">DSM 100309</strain>
    </source>
</reference>
<keyword evidence="9" id="KW-1185">Reference proteome</keyword>
<evidence type="ECO:0000256" key="5">
    <source>
        <dbReference type="PROSITE-ProRule" id="PRU01248"/>
    </source>
</evidence>
<keyword evidence="2" id="KW-0229">DNA integration</keyword>
<dbReference type="EMBL" id="SMCO01000008">
    <property type="protein sequence ID" value="TCV85868.1"/>
    <property type="molecule type" value="Genomic_DNA"/>
</dbReference>
<comment type="caution">
    <text evidence="8">The sequence shown here is derived from an EMBL/GenBank/DDBJ whole genome shotgun (WGS) entry which is preliminary data.</text>
</comment>
<evidence type="ECO:0000256" key="2">
    <source>
        <dbReference type="ARBA" id="ARBA00022908"/>
    </source>
</evidence>
<dbReference type="InterPro" id="IPR038488">
    <property type="entry name" value="Integrase_DNA-bd_sf"/>
</dbReference>
<dbReference type="PANTHER" id="PTHR30629">
    <property type="entry name" value="PROPHAGE INTEGRASE"/>
    <property type="match status" value="1"/>
</dbReference>
<dbReference type="CDD" id="cd00801">
    <property type="entry name" value="INT_P4_C"/>
    <property type="match status" value="1"/>
</dbReference>
<comment type="similarity">
    <text evidence="1">Belongs to the 'phage' integrase family.</text>
</comment>
<dbReference type="Pfam" id="PF22022">
    <property type="entry name" value="Phage_int_M"/>
    <property type="match status" value="1"/>
</dbReference>
<dbReference type="PROSITE" id="PS51898">
    <property type="entry name" value="TYR_RECOMBINASE"/>
    <property type="match status" value="1"/>
</dbReference>
<dbReference type="Proteomes" id="UP000295367">
    <property type="component" value="Unassembled WGS sequence"/>
</dbReference>
<dbReference type="InterPro" id="IPR013762">
    <property type="entry name" value="Integrase-like_cat_sf"/>
</dbReference>